<keyword evidence="10" id="KW-1133">Transmembrane helix</keyword>
<reference evidence="13" key="7">
    <citation type="submission" date="2025-08" db="UniProtKB">
        <authorList>
            <consortium name="RefSeq"/>
        </authorList>
    </citation>
    <scope>IDENTIFICATION</scope>
</reference>
<evidence type="ECO:0000256" key="4">
    <source>
        <dbReference type="ARBA" id="ARBA00022475"/>
    </source>
</evidence>
<evidence type="ECO:0000256" key="6">
    <source>
        <dbReference type="ARBA" id="ARBA00022679"/>
    </source>
</evidence>
<evidence type="ECO:0000256" key="10">
    <source>
        <dbReference type="SAM" id="Phobius"/>
    </source>
</evidence>
<keyword evidence="8" id="KW-0902">Two-component regulatory system</keyword>
<keyword evidence="12" id="KW-1185">Reference proteome</keyword>
<dbReference type="GO" id="GO:0005886">
    <property type="term" value="C:plasma membrane"/>
    <property type="evidence" value="ECO:0007669"/>
    <property type="project" value="UniProtKB-SubCell"/>
</dbReference>
<dbReference type="PANTHER" id="PTHR44936:SF9">
    <property type="entry name" value="SENSOR PROTEIN CREC"/>
    <property type="match status" value="1"/>
</dbReference>
<reference evidence="13" key="2">
    <citation type="journal article" date="2000" name="Annu. Rev. Biochem.">
        <title>Two-component signal transduction.</title>
        <authorList>
            <person name="Stock A.M."/>
            <person name="Robinson V.L."/>
            <person name="Goudreau P.N."/>
        </authorList>
    </citation>
    <scope>NUCLEOTIDE SEQUENCE</scope>
</reference>
<dbReference type="Pfam" id="PF00512">
    <property type="entry name" value="HisKA"/>
    <property type="match status" value="1"/>
</dbReference>
<reference evidence="13" key="1">
    <citation type="journal article" date="1994" name="Trends Genet.">
        <title>Protein histidine kinases and signal transduction in prokaryotes and eukaryotes.</title>
        <authorList>
            <person name="Alex L.A."/>
            <person name="Simon M.I."/>
        </authorList>
    </citation>
    <scope>NUCLEOTIDE SEQUENCE</scope>
</reference>
<reference evidence="13" key="5">
    <citation type="journal article" date="2002" name="Genome Biol.">
        <title>Histidine protein kinases: key signal transducers outside the animal kingdom.</title>
        <authorList>
            <person name="Wolanin P.M."/>
            <person name="Thomason P.A."/>
            <person name="Stock J.B."/>
        </authorList>
    </citation>
    <scope>NUCLEOTIDE SEQUENCE</scope>
</reference>
<dbReference type="Gene3D" id="3.30.565.10">
    <property type="entry name" value="Histidine kinase-like ATPase, C-terminal domain"/>
    <property type="match status" value="1"/>
</dbReference>
<feature type="compositionally biased region" description="Low complexity" evidence="9">
    <location>
        <begin position="222"/>
        <end position="249"/>
    </location>
</feature>
<keyword evidence="4" id="KW-1003">Cell membrane</keyword>
<reference evidence="13" key="6">
    <citation type="journal article" date="2007" name="Annu. Rev. Genet.">
        <title>Specificity in two-component signal transduction pathways.</title>
        <authorList>
            <person name="Laub M.T."/>
            <person name="Goulian M."/>
        </authorList>
    </citation>
    <scope>NUCLEOTIDE SEQUENCE</scope>
</reference>
<dbReference type="SUPFAM" id="SSF55874">
    <property type="entry name" value="ATPase domain of HSP90 chaperone/DNA topoisomerase II/histidine kinase"/>
    <property type="match status" value="1"/>
</dbReference>
<keyword evidence="10" id="KW-0812">Transmembrane</keyword>
<dbReference type="GO" id="GO:0005524">
    <property type="term" value="F:ATP binding"/>
    <property type="evidence" value="ECO:0007669"/>
    <property type="project" value="UniProtKB-KW"/>
</dbReference>
<dbReference type="CDD" id="cd00075">
    <property type="entry name" value="HATPase"/>
    <property type="match status" value="1"/>
</dbReference>
<evidence type="ECO:0000256" key="9">
    <source>
        <dbReference type="SAM" id="MobiDB-lite"/>
    </source>
</evidence>
<accession>A0A9U5G5M8</accession>
<dbReference type="InterPro" id="IPR036890">
    <property type="entry name" value="HATPase_C_sf"/>
</dbReference>
<dbReference type="EC" id="2.7.13.3" evidence="3"/>
<feature type="transmembrane region" description="Helical" evidence="10">
    <location>
        <begin position="164"/>
        <end position="183"/>
    </location>
</feature>
<feature type="domain" description="Histidine kinase" evidence="11">
    <location>
        <begin position="285"/>
        <end position="474"/>
    </location>
</feature>
<reference evidence="13" key="3">
    <citation type="journal article" date="2001" name="J. Bacteriol.">
        <title>Keeping signals straight in phosphorelay signal transduction.</title>
        <authorList>
            <person name="Hoch J.A."/>
            <person name="Varughese K.I."/>
        </authorList>
    </citation>
    <scope>NUCLEOTIDE SEQUENCE</scope>
</reference>
<keyword evidence="10" id="KW-0472">Membrane</keyword>
<dbReference type="InterPro" id="IPR003661">
    <property type="entry name" value="HisK_dim/P_dom"/>
</dbReference>
<name>A0A9U5G5M8_9BURK</name>
<evidence type="ECO:0000256" key="8">
    <source>
        <dbReference type="ARBA" id="ARBA00023012"/>
    </source>
</evidence>
<keyword evidence="5" id="KW-0597">Phosphoprotein</keyword>
<sequence>MPVTPPGMADGTPADAGRAPSIVQRLARTVIVLSVGFGLAAALVIGTIVTHETDALLDDALRESAELLLGLVELEDNDLPDISGSLPARPHRERVVWQLRAVGDGHVQLRSHAAPRAPLTAELRDGYAETDAGWRVFTQTSRNGALAIQVAQQRAERSGARREVVAATSVGALLLGLALALWLQRRVREELAPLHRLSDALDRFEPETGANADRDGNAGRQATDAAPSAADPNDPAGAAPATGGARLTALPPPEREELVPVHDAIGALAERLARRAAAERAFAAHAAHALRTPLAGIDAQLAVAAREADGALRDRLDRTRAATRRLATVVAALLALFRSGTDARRRALGLCDLVAQVPASGLALDVADATLDADPDLLAAALANLLDNAARHGARGVSIGWDARAAALVLDDDGPGVDAERRAHLQRGLDERQPDHAGLGLVLADMVARAHGGRLRLVEGGRGFRLEMGLGPRRAG</sequence>
<feature type="region of interest" description="Disordered" evidence="9">
    <location>
        <begin position="206"/>
        <end position="254"/>
    </location>
</feature>
<dbReference type="InterPro" id="IPR003594">
    <property type="entry name" value="HATPase_dom"/>
</dbReference>
<dbReference type="Gene3D" id="1.10.287.130">
    <property type="match status" value="1"/>
</dbReference>
<dbReference type="SMART" id="SM00388">
    <property type="entry name" value="HisKA"/>
    <property type="match status" value="1"/>
</dbReference>
<dbReference type="PROSITE" id="PS50109">
    <property type="entry name" value="HIS_KIN"/>
    <property type="match status" value="1"/>
</dbReference>
<evidence type="ECO:0000256" key="1">
    <source>
        <dbReference type="ARBA" id="ARBA00000085"/>
    </source>
</evidence>
<evidence type="ECO:0000256" key="3">
    <source>
        <dbReference type="ARBA" id="ARBA00012438"/>
    </source>
</evidence>
<dbReference type="InterPro" id="IPR005467">
    <property type="entry name" value="His_kinase_dom"/>
</dbReference>
<evidence type="ECO:0000259" key="11">
    <source>
        <dbReference type="PROSITE" id="PS50109"/>
    </source>
</evidence>
<evidence type="ECO:0000313" key="13">
    <source>
        <dbReference type="RefSeq" id="WP_051378970.1"/>
    </source>
</evidence>
<proteinExistence type="predicted"/>
<dbReference type="InterPro" id="IPR036097">
    <property type="entry name" value="HisK_dim/P_sf"/>
</dbReference>
<organism evidence="12 13">
    <name type="scientific">Derxia gummosa DSM 723</name>
    <dbReference type="NCBI Taxonomy" id="1121388"/>
    <lineage>
        <taxon>Bacteria</taxon>
        <taxon>Pseudomonadati</taxon>
        <taxon>Pseudomonadota</taxon>
        <taxon>Betaproteobacteria</taxon>
        <taxon>Burkholderiales</taxon>
        <taxon>Alcaligenaceae</taxon>
        <taxon>Derxia</taxon>
    </lineage>
</organism>
<dbReference type="Proteomes" id="UP000675920">
    <property type="component" value="Unplaced"/>
</dbReference>
<protein>
    <recommendedName>
        <fullName evidence="3">histidine kinase</fullName>
        <ecNumber evidence="3">2.7.13.3</ecNumber>
    </recommendedName>
</protein>
<evidence type="ECO:0000256" key="2">
    <source>
        <dbReference type="ARBA" id="ARBA00004651"/>
    </source>
</evidence>
<dbReference type="SUPFAM" id="SSF47384">
    <property type="entry name" value="Homodimeric domain of signal transducing histidine kinase"/>
    <property type="match status" value="1"/>
</dbReference>
<dbReference type="SMART" id="SM00387">
    <property type="entry name" value="HATPase_c"/>
    <property type="match status" value="1"/>
</dbReference>
<feature type="transmembrane region" description="Helical" evidence="10">
    <location>
        <begin position="30"/>
        <end position="49"/>
    </location>
</feature>
<keyword evidence="7 13" id="KW-0418">Kinase</keyword>
<evidence type="ECO:0000313" key="12">
    <source>
        <dbReference type="Proteomes" id="UP000675920"/>
    </source>
</evidence>
<dbReference type="Pfam" id="PF02518">
    <property type="entry name" value="HATPase_c"/>
    <property type="match status" value="1"/>
</dbReference>
<dbReference type="GO" id="GO:0000155">
    <property type="term" value="F:phosphorelay sensor kinase activity"/>
    <property type="evidence" value="ECO:0007669"/>
    <property type="project" value="InterPro"/>
</dbReference>
<comment type="subcellular location">
    <subcellularLocation>
        <location evidence="2">Cell membrane</location>
        <topology evidence="2">Multi-pass membrane protein</topology>
    </subcellularLocation>
</comment>
<keyword evidence="6" id="KW-0808">Transferase</keyword>
<evidence type="ECO:0000256" key="5">
    <source>
        <dbReference type="ARBA" id="ARBA00022553"/>
    </source>
</evidence>
<evidence type="ECO:0000256" key="7">
    <source>
        <dbReference type="ARBA" id="ARBA00022777"/>
    </source>
</evidence>
<comment type="catalytic activity">
    <reaction evidence="1">
        <text>ATP + protein L-histidine = ADP + protein N-phospho-L-histidine.</text>
        <dbReference type="EC" id="2.7.13.3"/>
    </reaction>
</comment>
<reference evidence="13" key="4">
    <citation type="journal article" date="2001" name="Trends Biochem. Sci.">
        <title>Histidine kinases and response regulator proteins in two-component signaling systems.</title>
        <authorList>
            <person name="West A.H."/>
            <person name="Stock A.M."/>
        </authorList>
    </citation>
    <scope>NUCLEOTIDE SEQUENCE</scope>
</reference>
<dbReference type="PANTHER" id="PTHR44936">
    <property type="entry name" value="SENSOR PROTEIN CREC"/>
    <property type="match status" value="1"/>
</dbReference>
<feature type="compositionally biased region" description="Basic and acidic residues" evidence="9">
    <location>
        <begin position="206"/>
        <end position="217"/>
    </location>
</feature>
<dbReference type="AlphaFoldDB" id="A0A9U5G5M8"/>
<dbReference type="RefSeq" id="WP_051378970.1">
    <property type="nucleotide sequence ID" value="NZ_KI519499.1"/>
</dbReference>
<dbReference type="InterPro" id="IPR050980">
    <property type="entry name" value="2C_sensor_his_kinase"/>
</dbReference>